<gene>
    <name evidence="1" type="ORF">EJB05_50774</name>
</gene>
<proteinExistence type="predicted"/>
<dbReference type="Proteomes" id="UP000324897">
    <property type="component" value="Unassembled WGS sequence"/>
</dbReference>
<comment type="caution">
    <text evidence="1">The sequence shown here is derived from an EMBL/GenBank/DDBJ whole genome shotgun (WGS) entry which is preliminary data.</text>
</comment>
<organism evidence="1 2">
    <name type="scientific">Eragrostis curvula</name>
    <name type="common">weeping love grass</name>
    <dbReference type="NCBI Taxonomy" id="38414"/>
    <lineage>
        <taxon>Eukaryota</taxon>
        <taxon>Viridiplantae</taxon>
        <taxon>Streptophyta</taxon>
        <taxon>Embryophyta</taxon>
        <taxon>Tracheophyta</taxon>
        <taxon>Spermatophyta</taxon>
        <taxon>Magnoliopsida</taxon>
        <taxon>Liliopsida</taxon>
        <taxon>Poales</taxon>
        <taxon>Poaceae</taxon>
        <taxon>PACMAD clade</taxon>
        <taxon>Chloridoideae</taxon>
        <taxon>Eragrostideae</taxon>
        <taxon>Eragrostidinae</taxon>
        <taxon>Eragrostis</taxon>
    </lineage>
</organism>
<accession>A0A5J9SXE6</accession>
<protein>
    <submittedName>
        <fullName evidence="1">Uncharacterized protein</fullName>
    </submittedName>
</protein>
<sequence length="84" mass="9305">MSHPVPDSSGLPFDPGGFDLSEFLVQTVIQMTKHYAVMNLFRCQNSVSYILYRSSAALLIRTSKGEAGNQLHDNQLPDSFSGDR</sequence>
<feature type="non-terminal residue" evidence="1">
    <location>
        <position position="1"/>
    </location>
</feature>
<evidence type="ECO:0000313" key="1">
    <source>
        <dbReference type="EMBL" id="TVU03679.1"/>
    </source>
</evidence>
<dbReference type="Gramene" id="TVU03679">
    <property type="protein sequence ID" value="TVU03679"/>
    <property type="gene ID" value="EJB05_50774"/>
</dbReference>
<evidence type="ECO:0000313" key="2">
    <source>
        <dbReference type="Proteomes" id="UP000324897"/>
    </source>
</evidence>
<dbReference type="AlphaFoldDB" id="A0A5J9SXE6"/>
<keyword evidence="2" id="KW-1185">Reference proteome</keyword>
<name>A0A5J9SXE6_9POAL</name>
<dbReference type="EMBL" id="RWGY01000159">
    <property type="protein sequence ID" value="TVU03679.1"/>
    <property type="molecule type" value="Genomic_DNA"/>
</dbReference>
<reference evidence="1 2" key="1">
    <citation type="journal article" date="2019" name="Sci. Rep.">
        <title>A high-quality genome of Eragrostis curvula grass provides insights into Poaceae evolution and supports new strategies to enhance forage quality.</title>
        <authorList>
            <person name="Carballo J."/>
            <person name="Santos B.A.C.M."/>
            <person name="Zappacosta D."/>
            <person name="Garbus I."/>
            <person name="Selva J.P."/>
            <person name="Gallo C.A."/>
            <person name="Diaz A."/>
            <person name="Albertini E."/>
            <person name="Caccamo M."/>
            <person name="Echenique V."/>
        </authorList>
    </citation>
    <scope>NUCLEOTIDE SEQUENCE [LARGE SCALE GENOMIC DNA]</scope>
    <source>
        <strain evidence="2">cv. Victoria</strain>
        <tissue evidence="1">Leaf</tissue>
    </source>
</reference>